<reference evidence="16" key="2">
    <citation type="submission" date="2025-09" db="UniProtKB">
        <authorList>
            <consortium name="Ensembl"/>
        </authorList>
    </citation>
    <scope>IDENTIFICATION</scope>
</reference>
<dbReference type="GO" id="GO:0051649">
    <property type="term" value="P:establishment of localization in cell"/>
    <property type="evidence" value="ECO:0007669"/>
    <property type="project" value="Ensembl"/>
</dbReference>
<evidence type="ECO:0000256" key="9">
    <source>
        <dbReference type="ARBA" id="ARBA00069456"/>
    </source>
</evidence>
<dbReference type="CDD" id="cd00271">
    <property type="entry name" value="Chemokine_C"/>
    <property type="match status" value="1"/>
</dbReference>
<dbReference type="GO" id="GO:0035782">
    <property type="term" value="P:mature natural killer cell chemotaxis"/>
    <property type="evidence" value="ECO:0007669"/>
    <property type="project" value="Ensembl"/>
</dbReference>
<dbReference type="GO" id="GO:2000503">
    <property type="term" value="P:positive regulation of natural killer cell chemotaxis"/>
    <property type="evidence" value="ECO:0007669"/>
    <property type="project" value="Ensembl"/>
</dbReference>
<evidence type="ECO:0000256" key="13">
    <source>
        <dbReference type="SAM" id="MobiDB-lite"/>
    </source>
</evidence>
<dbReference type="InterPro" id="IPR036048">
    <property type="entry name" value="Interleukin_8-like_sf"/>
</dbReference>
<dbReference type="GO" id="GO:0048020">
    <property type="term" value="F:CCR chemokine receptor binding"/>
    <property type="evidence" value="ECO:0007669"/>
    <property type="project" value="TreeGrafter"/>
</dbReference>
<keyword evidence="4" id="KW-0202">Cytokine</keyword>
<comment type="function">
    <text evidence="8">Chemotactic activity for lymphocytes but not for monocytes or neutrophils. In thymus, mediates medullary accumulation of thymic dendritic cells and contributes to regulatoy T cell development, playing a role in self-tolerance establishment.</text>
</comment>
<dbReference type="GO" id="GO:0010820">
    <property type="term" value="P:positive regulation of T cell chemotaxis"/>
    <property type="evidence" value="ECO:0007669"/>
    <property type="project" value="Ensembl"/>
</dbReference>
<dbReference type="AlphaFoldDB" id="A0A8C5NZ67"/>
<feature type="domain" description="Chemokine interleukin-8-like" evidence="15">
    <location>
        <begin position="27"/>
        <end position="84"/>
    </location>
</feature>
<evidence type="ECO:0000256" key="7">
    <source>
        <dbReference type="ARBA" id="ARBA00023157"/>
    </source>
</evidence>
<dbReference type="GO" id="GO:0008009">
    <property type="term" value="F:chemokine activity"/>
    <property type="evidence" value="ECO:0007669"/>
    <property type="project" value="Ensembl"/>
</dbReference>
<keyword evidence="7" id="KW-1015">Disulfide bond</keyword>
<proteinExistence type="inferred from homology"/>
<evidence type="ECO:0000313" key="17">
    <source>
        <dbReference type="Proteomes" id="UP000694385"/>
    </source>
</evidence>
<dbReference type="RefSeq" id="XP_004658955.1">
    <property type="nucleotide sequence ID" value="XM_004658898.1"/>
</dbReference>
<dbReference type="Pfam" id="PF00048">
    <property type="entry name" value="IL8"/>
    <property type="match status" value="1"/>
</dbReference>
<feature type="signal peptide" evidence="14">
    <location>
        <begin position="1"/>
        <end position="21"/>
    </location>
</feature>
<evidence type="ECO:0000256" key="5">
    <source>
        <dbReference type="ARBA" id="ARBA00022525"/>
    </source>
</evidence>
<evidence type="ECO:0000256" key="14">
    <source>
        <dbReference type="SAM" id="SignalP"/>
    </source>
</evidence>
<keyword evidence="3" id="KW-0145">Chemotaxis</keyword>
<comment type="similarity">
    <text evidence="2">Belongs to the intercrine gamma family.</text>
</comment>
<dbReference type="SUPFAM" id="SSF54117">
    <property type="entry name" value="Interleukin 8-like chemokines"/>
    <property type="match status" value="1"/>
</dbReference>
<dbReference type="PANTHER" id="PTHR12015:SF101">
    <property type="entry name" value="CYTOKINE SCM-1 BETA-RELATED"/>
    <property type="match status" value="1"/>
</dbReference>
<feature type="compositionally biased region" description="Polar residues" evidence="13">
    <location>
        <begin position="91"/>
        <end position="115"/>
    </location>
</feature>
<feature type="region of interest" description="Disordered" evidence="13">
    <location>
        <begin position="90"/>
        <end position="115"/>
    </location>
</feature>
<dbReference type="GO" id="GO:2000553">
    <property type="term" value="P:positive regulation of T-helper 2 cell cytokine production"/>
    <property type="evidence" value="ECO:0007669"/>
    <property type="project" value="Ensembl"/>
</dbReference>
<keyword evidence="5" id="KW-0964">Secreted</keyword>
<dbReference type="GO" id="GO:0071560">
    <property type="term" value="P:cellular response to transforming growth factor beta stimulus"/>
    <property type="evidence" value="ECO:0007669"/>
    <property type="project" value="Ensembl"/>
</dbReference>
<keyword evidence="17" id="KW-1185">Reference proteome</keyword>
<dbReference type="Proteomes" id="UP000694385">
    <property type="component" value="Unassembled WGS sequence"/>
</dbReference>
<evidence type="ECO:0000256" key="2">
    <source>
        <dbReference type="ARBA" id="ARBA00006894"/>
    </source>
</evidence>
<evidence type="ECO:0000256" key="4">
    <source>
        <dbReference type="ARBA" id="ARBA00022514"/>
    </source>
</evidence>
<organism evidence="16 17">
    <name type="scientific">Jaculus jaculus</name>
    <name type="common">Lesser Egyptian jerboa</name>
    <dbReference type="NCBI Taxonomy" id="51337"/>
    <lineage>
        <taxon>Eukaryota</taxon>
        <taxon>Metazoa</taxon>
        <taxon>Chordata</taxon>
        <taxon>Craniata</taxon>
        <taxon>Vertebrata</taxon>
        <taxon>Euteleostomi</taxon>
        <taxon>Mammalia</taxon>
        <taxon>Eutheria</taxon>
        <taxon>Euarchontoglires</taxon>
        <taxon>Glires</taxon>
        <taxon>Rodentia</taxon>
        <taxon>Myomorpha</taxon>
        <taxon>Dipodoidea</taxon>
        <taxon>Dipodidae</taxon>
        <taxon>Dipodinae</taxon>
        <taxon>Jaculus</taxon>
    </lineage>
</organism>
<reference evidence="16" key="1">
    <citation type="submission" date="2025-08" db="UniProtKB">
        <authorList>
            <consortium name="Ensembl"/>
        </authorList>
    </citation>
    <scope>IDENTIFICATION</scope>
</reference>
<dbReference type="GO" id="GO:0006954">
    <property type="term" value="P:inflammatory response"/>
    <property type="evidence" value="ECO:0007669"/>
    <property type="project" value="TreeGrafter"/>
</dbReference>
<dbReference type="FunFam" id="2.40.50.40:FF:000023">
    <property type="entry name" value="Lymphotactin isoform X1"/>
    <property type="match status" value="1"/>
</dbReference>
<sequence length="115" mass="12720">MRLLFLILLGICCLAACIVEGVGNEVPERNVCVSLTTQRLPVKKIRTYVIREGFMKAVIFITKRGLKVCADPHANWVKDAINHVDRRSNAKRNTVQTNPTGTQKSINATVTLSGN</sequence>
<dbReference type="GO" id="GO:0070098">
    <property type="term" value="P:chemokine-mediated signaling pathway"/>
    <property type="evidence" value="ECO:0007669"/>
    <property type="project" value="TreeGrafter"/>
</dbReference>
<dbReference type="GO" id="GO:0090023">
    <property type="term" value="P:positive regulation of neutrophil chemotaxis"/>
    <property type="evidence" value="ECO:0007669"/>
    <property type="project" value="Ensembl"/>
</dbReference>
<evidence type="ECO:0000313" key="16">
    <source>
        <dbReference type="Ensembl" id="ENSJJAP00000011181.1"/>
    </source>
</evidence>
<dbReference type="InterPro" id="IPR008105">
    <property type="entry name" value="Chemokine_XCL1/XCL2"/>
</dbReference>
<accession>A0A8C5NZ67</accession>
<dbReference type="GO" id="GO:2000538">
    <property type="term" value="P:positive regulation of B cell chemotaxis"/>
    <property type="evidence" value="ECO:0007669"/>
    <property type="project" value="Ensembl"/>
</dbReference>
<dbReference type="InterPro" id="IPR039809">
    <property type="entry name" value="Chemokine_b/g/d"/>
</dbReference>
<dbReference type="Gene3D" id="2.40.50.40">
    <property type="match status" value="1"/>
</dbReference>
<comment type="subcellular location">
    <subcellularLocation>
        <location evidence="1">Secreted</location>
    </subcellularLocation>
</comment>
<evidence type="ECO:0000259" key="15">
    <source>
        <dbReference type="SMART" id="SM00199"/>
    </source>
</evidence>
<dbReference type="GO" id="GO:0071353">
    <property type="term" value="P:cellular response to interleukin-4"/>
    <property type="evidence" value="ECO:0007669"/>
    <property type="project" value="Ensembl"/>
</dbReference>
<dbReference type="GO" id="GO:2000556">
    <property type="term" value="P:positive regulation of T-helper 1 cell cytokine production"/>
    <property type="evidence" value="ECO:0007669"/>
    <property type="project" value="Ensembl"/>
</dbReference>
<dbReference type="OrthoDB" id="9906867at2759"/>
<dbReference type="PANTHER" id="PTHR12015">
    <property type="entry name" value="SMALL INDUCIBLE CYTOKINE A"/>
    <property type="match status" value="1"/>
</dbReference>
<dbReference type="GO" id="GO:0051209">
    <property type="term" value="P:release of sequestered calcium ion into cytosol"/>
    <property type="evidence" value="ECO:0007669"/>
    <property type="project" value="Ensembl"/>
</dbReference>
<protein>
    <recommendedName>
        <fullName evidence="9">Lymphotactin</fullName>
    </recommendedName>
    <alternativeName>
        <fullName evidence="11">C motif chemokine 1</fullName>
    </alternativeName>
    <alternativeName>
        <fullName evidence="10">Cytokine SCM-1</fullName>
    </alternativeName>
    <alternativeName>
        <fullName evidence="12">Small-inducible cytokine C1</fullName>
    </alternativeName>
</protein>
<feature type="chain" id="PRO_5034168102" description="Lymphotactin" evidence="14">
    <location>
        <begin position="22"/>
        <end position="115"/>
    </location>
</feature>
<evidence type="ECO:0000256" key="1">
    <source>
        <dbReference type="ARBA" id="ARBA00004613"/>
    </source>
</evidence>
<dbReference type="PRINTS" id="PR01731">
    <property type="entry name" value="LYMPHOTACTIN"/>
</dbReference>
<dbReference type="GeneID" id="101597500"/>
<evidence type="ECO:0000256" key="11">
    <source>
        <dbReference type="ARBA" id="ARBA00082676"/>
    </source>
</evidence>
<evidence type="ECO:0000256" key="3">
    <source>
        <dbReference type="ARBA" id="ARBA00022500"/>
    </source>
</evidence>
<evidence type="ECO:0000256" key="12">
    <source>
        <dbReference type="ARBA" id="ARBA00082839"/>
    </source>
</evidence>
<dbReference type="Ensembl" id="ENSJJAT00000017652.1">
    <property type="protein sequence ID" value="ENSJJAP00000011181.1"/>
    <property type="gene ID" value="ENSJJAG00000014577.1"/>
</dbReference>
<dbReference type="GO" id="GO:2000558">
    <property type="term" value="P:positive regulation of immunoglobulin production in mucosal tissue"/>
    <property type="evidence" value="ECO:0007669"/>
    <property type="project" value="Ensembl"/>
</dbReference>
<dbReference type="SMART" id="SM00199">
    <property type="entry name" value="SCY"/>
    <property type="match status" value="1"/>
</dbReference>
<evidence type="ECO:0000256" key="6">
    <source>
        <dbReference type="ARBA" id="ARBA00022729"/>
    </source>
</evidence>
<name>A0A8C5NZ67_JACJA</name>
<dbReference type="GeneTree" id="ENSGT01130000278316"/>
<keyword evidence="6 14" id="KW-0732">Signal</keyword>
<dbReference type="InterPro" id="IPR001811">
    <property type="entry name" value="Chemokine_IL8-like_dom"/>
</dbReference>
<dbReference type="GO" id="GO:0061844">
    <property type="term" value="P:antimicrobial humoral immune response mediated by antimicrobial peptide"/>
    <property type="evidence" value="ECO:0007669"/>
    <property type="project" value="TreeGrafter"/>
</dbReference>
<dbReference type="GO" id="GO:2000563">
    <property type="term" value="P:positive regulation of CD4-positive, alpha-beta T cell proliferation"/>
    <property type="evidence" value="ECO:0007669"/>
    <property type="project" value="Ensembl"/>
</dbReference>
<gene>
    <name evidence="16" type="primary">LOC101597500</name>
</gene>
<dbReference type="OMA" id="IPHPPRK"/>
<evidence type="ECO:0000256" key="8">
    <source>
        <dbReference type="ARBA" id="ARBA00057411"/>
    </source>
</evidence>
<evidence type="ECO:0000256" key="10">
    <source>
        <dbReference type="ARBA" id="ARBA00082556"/>
    </source>
</evidence>
<dbReference type="GO" id="GO:0005615">
    <property type="term" value="C:extracellular space"/>
    <property type="evidence" value="ECO:0007669"/>
    <property type="project" value="UniProtKB-KW"/>
</dbReference>
<dbReference type="GO" id="GO:2000412">
    <property type="term" value="P:positive regulation of thymocyte migration"/>
    <property type="evidence" value="ECO:0007669"/>
    <property type="project" value="Ensembl"/>
</dbReference>